<dbReference type="SUPFAM" id="SSF53474">
    <property type="entry name" value="alpha/beta-Hydrolases"/>
    <property type="match status" value="1"/>
</dbReference>
<protein>
    <submittedName>
        <fullName evidence="3">Acetyl esterase/lipase</fullName>
    </submittedName>
</protein>
<gene>
    <name evidence="3" type="ORF">J2S14_000583</name>
</gene>
<dbReference type="Gene3D" id="3.40.50.1820">
    <property type="entry name" value="alpha/beta hydrolase"/>
    <property type="match status" value="1"/>
</dbReference>
<organism evidence="3 4">
    <name type="scientific">Lederbergia wuyishanensis</name>
    <dbReference type="NCBI Taxonomy" id="1347903"/>
    <lineage>
        <taxon>Bacteria</taxon>
        <taxon>Bacillati</taxon>
        <taxon>Bacillota</taxon>
        <taxon>Bacilli</taxon>
        <taxon>Bacillales</taxon>
        <taxon>Bacillaceae</taxon>
        <taxon>Lederbergia</taxon>
    </lineage>
</organism>
<keyword evidence="1" id="KW-0378">Hydrolase</keyword>
<dbReference type="Pfam" id="PF20434">
    <property type="entry name" value="BD-FAE"/>
    <property type="match status" value="1"/>
</dbReference>
<dbReference type="InterPro" id="IPR050300">
    <property type="entry name" value="GDXG_lipolytic_enzyme"/>
</dbReference>
<reference evidence="3 4" key="1">
    <citation type="submission" date="2023-07" db="EMBL/GenBank/DDBJ databases">
        <title>Genomic Encyclopedia of Type Strains, Phase IV (KMG-IV): sequencing the most valuable type-strain genomes for metagenomic binning, comparative biology and taxonomic classification.</title>
        <authorList>
            <person name="Goeker M."/>
        </authorList>
    </citation>
    <scope>NUCLEOTIDE SEQUENCE [LARGE SCALE GENOMIC DNA]</scope>
    <source>
        <strain evidence="3 4">DSM 27848</strain>
    </source>
</reference>
<dbReference type="PANTHER" id="PTHR48081">
    <property type="entry name" value="AB HYDROLASE SUPERFAMILY PROTEIN C4A8.06C"/>
    <property type="match status" value="1"/>
</dbReference>
<dbReference type="PANTHER" id="PTHR48081:SF6">
    <property type="entry name" value="PEPTIDASE S9 PROLYL OLIGOPEPTIDASE CATALYTIC DOMAIN-CONTAINING PROTEIN"/>
    <property type="match status" value="1"/>
</dbReference>
<evidence type="ECO:0000259" key="2">
    <source>
        <dbReference type="Pfam" id="PF20434"/>
    </source>
</evidence>
<evidence type="ECO:0000313" key="3">
    <source>
        <dbReference type="EMBL" id="MDQ0341790.1"/>
    </source>
</evidence>
<sequence>MIIEKVNINNINEVTLTAYLLDNSSAFSNITTRPAVLIFPGGGYYHTSDREAEPIAMAFLAEGFNAFILRYSVGEDITFETSFKDAEDAIAMLKNNSTKWNIDENKIAVIGFSAGGHLAAALGTMGKNRPNALMLGYPCILSSMSNILAFPVPSLDKKVDELTPPTFLFSTFDDQLVPIENSILFMKALSEKNIPFESHIFQRGTHGLSLGKSLTSSGMKSFVDNDFAKWFDLGISWLHKVIGDYEANKES</sequence>
<evidence type="ECO:0000256" key="1">
    <source>
        <dbReference type="ARBA" id="ARBA00022801"/>
    </source>
</evidence>
<accession>A0ABU0D085</accession>
<dbReference type="InterPro" id="IPR049492">
    <property type="entry name" value="BD-FAE-like_dom"/>
</dbReference>
<proteinExistence type="predicted"/>
<dbReference type="RefSeq" id="WP_244680009.1">
    <property type="nucleotide sequence ID" value="NZ_JALIRM010000001.1"/>
</dbReference>
<dbReference type="Proteomes" id="UP001232343">
    <property type="component" value="Unassembled WGS sequence"/>
</dbReference>
<feature type="domain" description="BD-FAE-like" evidence="2">
    <location>
        <begin position="32"/>
        <end position="128"/>
    </location>
</feature>
<name>A0ABU0D085_9BACI</name>
<dbReference type="InterPro" id="IPR029058">
    <property type="entry name" value="AB_hydrolase_fold"/>
</dbReference>
<comment type="caution">
    <text evidence="3">The sequence shown here is derived from an EMBL/GenBank/DDBJ whole genome shotgun (WGS) entry which is preliminary data.</text>
</comment>
<keyword evidence="4" id="KW-1185">Reference proteome</keyword>
<evidence type="ECO:0000313" key="4">
    <source>
        <dbReference type="Proteomes" id="UP001232343"/>
    </source>
</evidence>
<dbReference type="EMBL" id="JAUSUO010000001">
    <property type="protein sequence ID" value="MDQ0341790.1"/>
    <property type="molecule type" value="Genomic_DNA"/>
</dbReference>